<evidence type="ECO:0000313" key="5">
    <source>
        <dbReference type="RefSeq" id="XP_031761864.1"/>
    </source>
</evidence>
<dbReference type="OrthoDB" id="10049175at2759"/>
<evidence type="ECO:0000313" key="6">
    <source>
        <dbReference type="Xenbase" id="XB-GENE-6469401"/>
    </source>
</evidence>
<evidence type="ECO:0000259" key="3">
    <source>
        <dbReference type="Pfam" id="PF15235"/>
    </source>
</evidence>
<keyword evidence="4" id="KW-1185">Reference proteome</keyword>
<dbReference type="GO" id="GO:0005886">
    <property type="term" value="C:plasma membrane"/>
    <property type="evidence" value="ECO:0000318"/>
    <property type="project" value="GO_Central"/>
</dbReference>
<evidence type="ECO:0000313" key="4">
    <source>
        <dbReference type="Proteomes" id="UP000008143"/>
    </source>
</evidence>
<dbReference type="Xenbase" id="XB-GENE-6469401">
    <property type="gene designation" value="gprin2"/>
</dbReference>
<gene>
    <name evidence="5 6" type="primary">gprin2</name>
</gene>
<evidence type="ECO:0000256" key="1">
    <source>
        <dbReference type="ARBA" id="ARBA00002358"/>
    </source>
</evidence>
<organism evidence="4 5">
    <name type="scientific">Xenopus tropicalis</name>
    <name type="common">Western clawed frog</name>
    <name type="synonym">Silurana tropicalis</name>
    <dbReference type="NCBI Taxonomy" id="8364"/>
    <lineage>
        <taxon>Eukaryota</taxon>
        <taxon>Metazoa</taxon>
        <taxon>Chordata</taxon>
        <taxon>Craniata</taxon>
        <taxon>Vertebrata</taxon>
        <taxon>Euteleostomi</taxon>
        <taxon>Amphibia</taxon>
        <taxon>Batrachia</taxon>
        <taxon>Anura</taxon>
        <taxon>Pipoidea</taxon>
        <taxon>Pipidae</taxon>
        <taxon>Xenopodinae</taxon>
        <taxon>Xenopus</taxon>
        <taxon>Silurana</taxon>
    </lineage>
</organism>
<dbReference type="PANTHER" id="PTHR15718">
    <property type="entry name" value="G PROTEIN-REGULATED INDUCER OF NEURITE OUTGROWTH C-TERMINAL DOMAIN-CONTAINING PROTEIN"/>
    <property type="match status" value="1"/>
</dbReference>
<dbReference type="AGR" id="Xenbase:XB-GENE-6469401"/>
<reference evidence="5" key="1">
    <citation type="submission" date="2025-08" db="UniProtKB">
        <authorList>
            <consortium name="RefSeq"/>
        </authorList>
    </citation>
    <scope>IDENTIFICATION</scope>
    <source>
        <strain evidence="5">Nigerian</strain>
        <tissue evidence="5">Liver and blood</tissue>
    </source>
</reference>
<name>A0A8J1JVF2_XENTR</name>
<dbReference type="RefSeq" id="XP_031761864.1">
    <property type="nucleotide sequence ID" value="XM_031906004.1"/>
</dbReference>
<dbReference type="Pfam" id="PF15235">
    <property type="entry name" value="GRIN_C"/>
    <property type="match status" value="1"/>
</dbReference>
<protein>
    <submittedName>
        <fullName evidence="5">G protein-regulated inducer of neurite outgrowth 2 isoform X1</fullName>
    </submittedName>
</protein>
<feature type="compositionally biased region" description="Basic and acidic residues" evidence="2">
    <location>
        <begin position="575"/>
        <end position="585"/>
    </location>
</feature>
<feature type="region of interest" description="Disordered" evidence="2">
    <location>
        <begin position="130"/>
        <end position="162"/>
    </location>
</feature>
<proteinExistence type="predicted"/>
<dbReference type="InterPro" id="IPR032745">
    <property type="entry name" value="GRIN_C"/>
</dbReference>
<dbReference type="PANTHER" id="PTHR15718:SF5">
    <property type="entry name" value="G PROTEIN-REGULATED INDUCER OF NEURITE OUTGROWTH 2"/>
    <property type="match status" value="1"/>
</dbReference>
<feature type="domain" description="G protein-regulated inducer of neurite outgrowth C-terminal" evidence="3">
    <location>
        <begin position="532"/>
        <end position="611"/>
    </location>
</feature>
<feature type="region of interest" description="Disordered" evidence="2">
    <location>
        <begin position="575"/>
        <end position="594"/>
    </location>
</feature>
<dbReference type="GO" id="GO:0031175">
    <property type="term" value="P:neuron projection development"/>
    <property type="evidence" value="ECO:0000318"/>
    <property type="project" value="GO_Central"/>
</dbReference>
<dbReference type="CTD" id="9721"/>
<accession>A0A8J1JVF2</accession>
<feature type="compositionally biased region" description="Polar residues" evidence="2">
    <location>
        <begin position="138"/>
        <end position="152"/>
    </location>
</feature>
<dbReference type="GeneID" id="100497345"/>
<comment type="function">
    <text evidence="1">May be involved in neurite outgrowth.</text>
</comment>
<sequence>MKPSLYSLLQRYLLLVNKCKHLGSRCWKHISAMEGSHHRLSVYSYQESLNSICNGKLKKDCHSLSKSVSTLSDGQGAEQKKHNVHKNHNRLFCQFTSDNNFLNSQSDKWSTMQVTVPDLYFVEGHSSHLSIDHPGDKSQPQNHYISAASSLNPREPDRNSFSKSDMLENISLLGISKMSMSKAQSFDRFDTQEVGIQKSYSDSFYNNKVPISSSPMIHNKNNATYFTLYSSTGISDAARDSGIVGSLSNIQNNLTEMMRSVRDQNISLYHLGSSNIKQNISLNSVPGTYQHRALEPMTSTNGFLNNSLICSQPHYNNPGLKSCDNICNIKHLQLYSSCKCHCCIAHKQVLKEDDTVAAFCHSLPIPSVQYSPGRLGSLGESVPSHTHPEFCSLPPPTSNFVFPKLVSSVSESGLDAKNLMRCGKLLFPQSIMSIGEMQLNRPDSNELLTKLSETSSINQQTTYLSKEMKDTWTMTSENQLSGEYRHPRHCKDAEVQTIVIMENKSVCTTPFLPNASHTHLFPEVGLALQCPRSPVREVRWDDEGMTWEVYGASMDPEVLGLAIQKHLDIQIEQHIQPSEESRDTKINPSTKEKRRSFRNLMHSLRQSSCCLCTNSTAE</sequence>
<dbReference type="InterPro" id="IPR026646">
    <property type="entry name" value="GPRIN2-like/GPRIN3"/>
</dbReference>
<evidence type="ECO:0000256" key="2">
    <source>
        <dbReference type="SAM" id="MobiDB-lite"/>
    </source>
</evidence>
<dbReference type="OMA" id="MKTKDTW"/>
<dbReference type="Proteomes" id="UP000008143">
    <property type="component" value="Chromosome 7"/>
</dbReference>
<dbReference type="AlphaFoldDB" id="A0A8J1JVF2"/>